<evidence type="ECO:0000259" key="6">
    <source>
        <dbReference type="Pfam" id="PF03372"/>
    </source>
</evidence>
<dbReference type="InterPro" id="IPR004808">
    <property type="entry name" value="AP_endonuc_1"/>
</dbReference>
<sequence length="260" mass="30138">MRIISFNCEGIKNATENGFFDWALAQDADVICLQDIRASESELADPVYTPDEYFSYFFEGYDPEKEKGGVALYSRVPPKAIITGLGFPVADSQGLCIQADFDKISIASLLVPEGNADDESQNVKFKFMEDYLHYLDKQQRKRREFLICGTWQVAHRKMDVANWRDFQSTSGFLPPEQAWMDEITGPLGYVDTYREVDRESGKFTWWEDDRLREKDMGWRFDYQMATAGMRHRVLNGGIYTGEIFSRHAPVIIDYEWELSF</sequence>
<dbReference type="EMBL" id="BAABFL010000452">
    <property type="protein sequence ID" value="GAA4651418.1"/>
    <property type="molecule type" value="Genomic_DNA"/>
</dbReference>
<dbReference type="InterPro" id="IPR005135">
    <property type="entry name" value="Endo/exonuclease/phosphatase"/>
</dbReference>
<dbReference type="SUPFAM" id="SSF56219">
    <property type="entry name" value="DNase I-like"/>
    <property type="match status" value="1"/>
</dbReference>
<dbReference type="InterPro" id="IPR037493">
    <property type="entry name" value="ExoIII-like"/>
</dbReference>
<name>A0ABP8V587_9GAMM</name>
<evidence type="ECO:0000256" key="1">
    <source>
        <dbReference type="ARBA" id="ARBA00001946"/>
    </source>
</evidence>
<keyword evidence="8" id="KW-1185">Reference proteome</keyword>
<evidence type="ECO:0000256" key="4">
    <source>
        <dbReference type="ARBA" id="ARBA00022801"/>
    </source>
</evidence>
<comment type="caution">
    <text evidence="7">The sequence shown here is derived from an EMBL/GenBank/DDBJ whole genome shotgun (WGS) entry which is preliminary data.</text>
</comment>
<reference evidence="8" key="1">
    <citation type="journal article" date="2019" name="Int. J. Syst. Evol. Microbiol.">
        <title>The Global Catalogue of Microorganisms (GCM) 10K type strain sequencing project: providing services to taxonomists for standard genome sequencing and annotation.</title>
        <authorList>
            <consortium name="The Broad Institute Genomics Platform"/>
            <consortium name="The Broad Institute Genome Sequencing Center for Infectious Disease"/>
            <person name="Wu L."/>
            <person name="Ma J."/>
        </authorList>
    </citation>
    <scope>NUCLEOTIDE SEQUENCE [LARGE SCALE GENOMIC DNA]</scope>
    <source>
        <strain evidence="8">JCM 17805</strain>
    </source>
</reference>
<dbReference type="PROSITE" id="PS51435">
    <property type="entry name" value="AP_NUCLEASE_F1_4"/>
    <property type="match status" value="1"/>
</dbReference>
<protein>
    <submittedName>
        <fullName evidence="7">Exodeoxyribonuclease III</fullName>
    </submittedName>
</protein>
<evidence type="ECO:0000313" key="7">
    <source>
        <dbReference type="EMBL" id="GAA4651418.1"/>
    </source>
</evidence>
<organism evidence="7 8">
    <name type="scientific">Kistimonas scapharcae</name>
    <dbReference type="NCBI Taxonomy" id="1036133"/>
    <lineage>
        <taxon>Bacteria</taxon>
        <taxon>Pseudomonadati</taxon>
        <taxon>Pseudomonadota</taxon>
        <taxon>Gammaproteobacteria</taxon>
        <taxon>Oceanospirillales</taxon>
        <taxon>Endozoicomonadaceae</taxon>
        <taxon>Kistimonas</taxon>
    </lineage>
</organism>
<evidence type="ECO:0000256" key="2">
    <source>
        <dbReference type="ARBA" id="ARBA00007092"/>
    </source>
</evidence>
<dbReference type="PANTHER" id="PTHR43250">
    <property type="entry name" value="EXODEOXYRIBONUCLEASE III"/>
    <property type="match status" value="1"/>
</dbReference>
<proteinExistence type="inferred from homology"/>
<dbReference type="Pfam" id="PF03372">
    <property type="entry name" value="Exo_endo_phos"/>
    <property type="match status" value="1"/>
</dbReference>
<evidence type="ECO:0000256" key="5">
    <source>
        <dbReference type="ARBA" id="ARBA00022842"/>
    </source>
</evidence>
<accession>A0ABP8V587</accession>
<feature type="domain" description="Endonuclease/exonuclease/phosphatase" evidence="6">
    <location>
        <begin position="4"/>
        <end position="241"/>
    </location>
</feature>
<dbReference type="Proteomes" id="UP001500604">
    <property type="component" value="Unassembled WGS sequence"/>
</dbReference>
<dbReference type="NCBIfam" id="TIGR00633">
    <property type="entry name" value="xth"/>
    <property type="match status" value="1"/>
</dbReference>
<dbReference type="CDD" id="cd10281">
    <property type="entry name" value="Nape_like_AP-endo"/>
    <property type="match status" value="1"/>
</dbReference>
<evidence type="ECO:0000256" key="3">
    <source>
        <dbReference type="ARBA" id="ARBA00022723"/>
    </source>
</evidence>
<comment type="similarity">
    <text evidence="2">Belongs to the DNA repair enzymes AP/ExoA family.</text>
</comment>
<dbReference type="Gene3D" id="3.60.10.10">
    <property type="entry name" value="Endonuclease/exonuclease/phosphatase"/>
    <property type="match status" value="1"/>
</dbReference>
<dbReference type="PANTHER" id="PTHR43250:SF2">
    <property type="entry name" value="EXODEOXYRIBONUCLEASE III"/>
    <property type="match status" value="1"/>
</dbReference>
<dbReference type="RefSeq" id="WP_345197794.1">
    <property type="nucleotide sequence ID" value="NZ_BAABFL010000452.1"/>
</dbReference>
<keyword evidence="3" id="KW-0479">Metal-binding</keyword>
<keyword evidence="4" id="KW-0378">Hydrolase</keyword>
<keyword evidence="5" id="KW-0460">Magnesium</keyword>
<evidence type="ECO:0000313" key="8">
    <source>
        <dbReference type="Proteomes" id="UP001500604"/>
    </source>
</evidence>
<dbReference type="InterPro" id="IPR036691">
    <property type="entry name" value="Endo/exonu/phosph_ase_sf"/>
</dbReference>
<comment type="cofactor">
    <cofactor evidence="1">
        <name>Mg(2+)</name>
        <dbReference type="ChEBI" id="CHEBI:18420"/>
    </cofactor>
</comment>
<gene>
    <name evidence="7" type="ORF">GCM10023116_37020</name>
</gene>